<dbReference type="PANTHER" id="PTHR48055:SF57">
    <property type="entry name" value="PROTEIN KINASE DOMAIN-CONTAINING PROTEIN"/>
    <property type="match status" value="1"/>
</dbReference>
<evidence type="ECO:0000313" key="1">
    <source>
        <dbReference type="EMBL" id="RYR46171.1"/>
    </source>
</evidence>
<protein>
    <recommendedName>
        <fullName evidence="3">Serine-threonine/tyrosine-protein kinase catalytic domain-containing protein</fullName>
    </recommendedName>
</protein>
<dbReference type="InterPro" id="IPR011009">
    <property type="entry name" value="Kinase-like_dom_sf"/>
</dbReference>
<evidence type="ECO:0000313" key="2">
    <source>
        <dbReference type="Proteomes" id="UP000289738"/>
    </source>
</evidence>
<dbReference type="GO" id="GO:0016020">
    <property type="term" value="C:membrane"/>
    <property type="evidence" value="ECO:0007669"/>
    <property type="project" value="TreeGrafter"/>
</dbReference>
<evidence type="ECO:0008006" key="3">
    <source>
        <dbReference type="Google" id="ProtNLM"/>
    </source>
</evidence>
<dbReference type="Gene3D" id="1.10.510.10">
    <property type="entry name" value="Transferase(Phosphotransferase) domain 1"/>
    <property type="match status" value="1"/>
</dbReference>
<name>A0A445C5L1_ARAHY</name>
<dbReference type="EMBL" id="SDMP01000007">
    <property type="protein sequence ID" value="RYR46171.1"/>
    <property type="molecule type" value="Genomic_DNA"/>
</dbReference>
<comment type="caution">
    <text evidence="1">The sequence shown here is derived from an EMBL/GenBank/DDBJ whole genome shotgun (WGS) entry which is preliminary data.</text>
</comment>
<organism evidence="1 2">
    <name type="scientific">Arachis hypogaea</name>
    <name type="common">Peanut</name>
    <dbReference type="NCBI Taxonomy" id="3818"/>
    <lineage>
        <taxon>Eukaryota</taxon>
        <taxon>Viridiplantae</taxon>
        <taxon>Streptophyta</taxon>
        <taxon>Embryophyta</taxon>
        <taxon>Tracheophyta</taxon>
        <taxon>Spermatophyta</taxon>
        <taxon>Magnoliopsida</taxon>
        <taxon>eudicotyledons</taxon>
        <taxon>Gunneridae</taxon>
        <taxon>Pentapetalae</taxon>
        <taxon>rosids</taxon>
        <taxon>fabids</taxon>
        <taxon>Fabales</taxon>
        <taxon>Fabaceae</taxon>
        <taxon>Papilionoideae</taxon>
        <taxon>50 kb inversion clade</taxon>
        <taxon>dalbergioids sensu lato</taxon>
        <taxon>Dalbergieae</taxon>
        <taxon>Pterocarpus clade</taxon>
        <taxon>Arachis</taxon>
    </lineage>
</organism>
<keyword evidence="2" id="KW-1185">Reference proteome</keyword>
<dbReference type="Proteomes" id="UP000289738">
    <property type="component" value="Chromosome A07"/>
</dbReference>
<dbReference type="PANTHER" id="PTHR48055">
    <property type="entry name" value="LEUCINE-RICH REPEAT RECEPTOR PROTEIN KINASE EMS1"/>
    <property type="match status" value="1"/>
</dbReference>
<proteinExistence type="predicted"/>
<dbReference type="SUPFAM" id="SSF56112">
    <property type="entry name" value="Protein kinase-like (PK-like)"/>
    <property type="match status" value="1"/>
</dbReference>
<dbReference type="AlphaFoldDB" id="A0A445C5L1"/>
<dbReference type="SMR" id="A0A445C5L1"/>
<sequence>MYSYGILLLEMITRKKPTDSMFGEGLSLHNFCYMATLDGITEIVDSTLLIPIDQQERRRVTQQQNMEDTIQECLVPFASIGVACSQEFPNQRMSIKDVITELHAIKQKLSC</sequence>
<dbReference type="Gramene" id="arahy.Tifrunner.gnm2.ann2.Ah07g097300.1">
    <property type="protein sequence ID" value="arahy.Tifrunner.gnm2.ann2.Ah07g097300.1-CDS-1"/>
    <property type="gene ID" value="arahy.Tifrunner.gnm2.ann2.Ah07g097300"/>
</dbReference>
<dbReference type="STRING" id="3818.A0A445C5L1"/>
<reference evidence="1 2" key="1">
    <citation type="submission" date="2019-01" db="EMBL/GenBank/DDBJ databases">
        <title>Sequencing of cultivated peanut Arachis hypogaea provides insights into genome evolution and oil improvement.</title>
        <authorList>
            <person name="Chen X."/>
        </authorList>
    </citation>
    <scope>NUCLEOTIDE SEQUENCE [LARGE SCALE GENOMIC DNA]</scope>
    <source>
        <strain evidence="2">cv. Fuhuasheng</strain>
        <tissue evidence="1">Leaves</tissue>
    </source>
</reference>
<accession>A0A445C5L1</accession>
<dbReference type="InterPro" id="IPR051564">
    <property type="entry name" value="LRR_receptor-like_kinase"/>
</dbReference>
<gene>
    <name evidence="1" type="ORF">Ahy_A07g031923</name>
</gene>